<protein>
    <submittedName>
        <fullName evidence="1">Uncharacterized protein</fullName>
    </submittedName>
</protein>
<organism evidence="1 2">
    <name type="scientific">Mesorhizobium australicum</name>
    <dbReference type="NCBI Taxonomy" id="536018"/>
    <lineage>
        <taxon>Bacteria</taxon>
        <taxon>Pseudomonadati</taxon>
        <taxon>Pseudomonadota</taxon>
        <taxon>Alphaproteobacteria</taxon>
        <taxon>Hyphomicrobiales</taxon>
        <taxon>Phyllobacteriaceae</taxon>
        <taxon>Mesorhizobium</taxon>
    </lineage>
</organism>
<reference evidence="1 2" key="1">
    <citation type="journal article" date="2024" name="Proc. Natl. Acad. Sci. U.S.A.">
        <title>The evolutionary genomics of adaptation to stress in wild rhizobium bacteria.</title>
        <authorList>
            <person name="Kehlet-Delgado H."/>
            <person name="Montoya A.P."/>
            <person name="Jensen K.T."/>
            <person name="Wendlandt C.E."/>
            <person name="Dexheimer C."/>
            <person name="Roberts M."/>
            <person name="Torres Martinez L."/>
            <person name="Friesen M.L."/>
            <person name="Griffitts J.S."/>
            <person name="Porter S.S."/>
        </authorList>
    </citation>
    <scope>NUCLEOTIDE SEQUENCE [LARGE SCALE GENOMIC DNA]</scope>
    <source>
        <strain evidence="1 2">M0468</strain>
    </source>
</reference>
<name>A0ACC6T6F9_9HYPH</name>
<dbReference type="Proteomes" id="UP001480082">
    <property type="component" value="Unassembled WGS sequence"/>
</dbReference>
<gene>
    <name evidence="1" type="ORF">NKI81_26575</name>
</gene>
<accession>A0ACC6T6F9</accession>
<dbReference type="EMBL" id="JAMYRI010000021">
    <property type="protein sequence ID" value="MER9287466.1"/>
    <property type="molecule type" value="Genomic_DNA"/>
</dbReference>
<comment type="caution">
    <text evidence="1">The sequence shown here is derived from an EMBL/GenBank/DDBJ whole genome shotgun (WGS) entry which is preliminary data.</text>
</comment>
<evidence type="ECO:0000313" key="2">
    <source>
        <dbReference type="Proteomes" id="UP001480082"/>
    </source>
</evidence>
<keyword evidence="2" id="KW-1185">Reference proteome</keyword>
<proteinExistence type="predicted"/>
<evidence type="ECO:0000313" key="1">
    <source>
        <dbReference type="EMBL" id="MER9287466.1"/>
    </source>
</evidence>
<sequence length="114" mass="12147">MKFLVAFVVAFMATTFAARAECYGEAEYQVCSDSYVDPNGDIHARSYDTEGNDYSLDTESRQLPGGGNDVTSSDSEGNSYSIKSWSDSAGSHTVDSEGNECTITPLGTMIGCGQ</sequence>